<reference evidence="4" key="1">
    <citation type="submission" date="2018-06" db="EMBL/GenBank/DDBJ databases">
        <authorList>
            <person name="Zhirakovskaya E."/>
        </authorList>
    </citation>
    <scope>NUCLEOTIDE SEQUENCE</scope>
</reference>
<proteinExistence type="predicted"/>
<dbReference type="Gene3D" id="2.120.10.30">
    <property type="entry name" value="TolB, C-terminal domain"/>
    <property type="match status" value="2"/>
</dbReference>
<feature type="transmembrane region" description="Helical" evidence="3">
    <location>
        <begin position="322"/>
        <end position="340"/>
    </location>
</feature>
<feature type="transmembrane region" description="Helical" evidence="3">
    <location>
        <begin position="292"/>
        <end position="316"/>
    </location>
</feature>
<evidence type="ECO:0000256" key="1">
    <source>
        <dbReference type="ARBA" id="ARBA00022737"/>
    </source>
</evidence>
<feature type="compositionally biased region" description="Acidic residues" evidence="2">
    <location>
        <begin position="970"/>
        <end position="999"/>
    </location>
</feature>
<gene>
    <name evidence="4" type="ORF">MNBD_CHLOROFLEXI01-4650</name>
</gene>
<sequence>SSAVENRLGWVQVVGIFVLSGGLFWMAHRFRPFLKNYGEFDLIILFTTLVLPMISPLLVVIVGGNPQDYTINKCILEGQESMSAFQLFFGRLGNATCWSAFIDSPLFLTAVFLTLTLIVSILVGLWWDRRRWLIAAGIFHIIFIILYTSVFTNFDGWTSGTIGSLGYWLEQQDVARGNQPPFYYFFVVPLYEFLPLIFSLLAIRYWAIKQRINEVAGYWLTAVLLAIFGYSFVNWLSNLNNVANGLETTSLPAIIAVISLLGVAVVGWFVYRRRQILRKHGVEKSLFGLMQPDVMCGFVPFVSWWLVLTWVAYSVAGEKMPWLSAHFVIPMGLLSGWYINERFKEFNWRDVFSRQALIYAGLTLGLIVALFIALGPILLGRVQLGNQQLGNLSQLGRVVGGILLAALVFWLWQRTGERVNGRLRRPLIIMALFVLLSSFTLRFMYMSSFPNADFAREFLVYAHGAPAAKSMVLDQIETLSMRMYGDKSINVAFGGSGVSWPFTWYMRDYPNRSYFGESPGANLNESPIVLVGRSNFDDVDRLLGNNYTYRTYTYLWWPMEDYRNIGWAAILGDPNRPEGMERRGLLNPNVRESLWNIFFYRDYNKYSQTFGGTYTDGQWPLRDDLRLYIRKDVLADLWDFGLEAVGAPGLETPYEEGEISVIPAMVINGSGIAGAADDQLFIPRNVAVSADGRIYVLDSGNARVQVFDPAGQLINSWGGPGVENGQFSPEGQGPWGIGIDEQFVYVADTWNHRVQKFTLDGEFVAVYGRPGNTADDPQGLGLGLFFGPRDVAITADGRALVTDTGHHRVQILDGGNFVGQLGAGSDQFGSALGQFYEPVGITVGNDGFVYVADTWNGRIQQFTPDLIPVNEWLLDTGWPANTSINNKPYLAVDSGGRVYITDPEFPRVLIFGPDGSYLGKFGQFGTDANSFNQINGIFIDGQDNIYIADAGNNRVLKYAPIFAPVVPVEEPVEAPEESIEEDAVEEPVEEIEEGDEDTAVEPTEPASDE</sequence>
<evidence type="ECO:0000256" key="3">
    <source>
        <dbReference type="SAM" id="Phobius"/>
    </source>
</evidence>
<dbReference type="InterPro" id="IPR050952">
    <property type="entry name" value="TRIM-NHL_E3_ligases"/>
</dbReference>
<evidence type="ECO:0000256" key="2">
    <source>
        <dbReference type="SAM" id="MobiDB-lite"/>
    </source>
</evidence>
<name>A0A3B0W6X6_9ZZZZ</name>
<feature type="region of interest" description="Disordered" evidence="2">
    <location>
        <begin position="970"/>
        <end position="1009"/>
    </location>
</feature>
<feature type="transmembrane region" description="Helical" evidence="3">
    <location>
        <begin position="106"/>
        <end position="127"/>
    </location>
</feature>
<dbReference type="GO" id="GO:0008270">
    <property type="term" value="F:zinc ion binding"/>
    <property type="evidence" value="ECO:0007669"/>
    <property type="project" value="UniProtKB-KW"/>
</dbReference>
<dbReference type="InterPro" id="IPR011042">
    <property type="entry name" value="6-blade_b-propeller_TolB-like"/>
</dbReference>
<dbReference type="PANTHER" id="PTHR24104:SF25">
    <property type="entry name" value="PROTEIN LIN-41"/>
    <property type="match status" value="1"/>
</dbReference>
<feature type="transmembrane region" description="Helical" evidence="3">
    <location>
        <begin position="132"/>
        <end position="150"/>
    </location>
</feature>
<feature type="transmembrane region" description="Helical" evidence="3">
    <location>
        <begin position="215"/>
        <end position="233"/>
    </location>
</feature>
<keyword evidence="1" id="KW-0677">Repeat</keyword>
<dbReference type="PROSITE" id="PS51125">
    <property type="entry name" value="NHL"/>
    <property type="match status" value="5"/>
</dbReference>
<dbReference type="Pfam" id="PF01436">
    <property type="entry name" value="NHL"/>
    <property type="match status" value="4"/>
</dbReference>
<evidence type="ECO:0000313" key="4">
    <source>
        <dbReference type="EMBL" id="VAW40376.1"/>
    </source>
</evidence>
<accession>A0A3B0W6X6</accession>
<feature type="transmembrane region" description="Helical" evidence="3">
    <location>
        <begin position="42"/>
        <end position="63"/>
    </location>
</feature>
<keyword evidence="3" id="KW-0472">Membrane</keyword>
<feature type="non-terminal residue" evidence="4">
    <location>
        <position position="1"/>
    </location>
</feature>
<feature type="transmembrane region" description="Helical" evidence="3">
    <location>
        <begin position="356"/>
        <end position="378"/>
    </location>
</feature>
<protein>
    <recommendedName>
        <fullName evidence="5">6-bladed beta-propeller</fullName>
    </recommendedName>
</protein>
<evidence type="ECO:0008006" key="5">
    <source>
        <dbReference type="Google" id="ProtNLM"/>
    </source>
</evidence>
<keyword evidence="3" id="KW-1133">Transmembrane helix</keyword>
<dbReference type="SUPFAM" id="SSF101898">
    <property type="entry name" value="NHL repeat"/>
    <property type="match status" value="1"/>
</dbReference>
<dbReference type="EMBL" id="UOEU01000791">
    <property type="protein sequence ID" value="VAW40376.1"/>
    <property type="molecule type" value="Genomic_DNA"/>
</dbReference>
<feature type="transmembrane region" description="Helical" evidence="3">
    <location>
        <begin position="398"/>
        <end position="415"/>
    </location>
</feature>
<feature type="transmembrane region" description="Helical" evidence="3">
    <location>
        <begin position="12"/>
        <end position="30"/>
    </location>
</feature>
<dbReference type="AlphaFoldDB" id="A0A3B0W6X6"/>
<keyword evidence="3" id="KW-0812">Transmembrane</keyword>
<dbReference type="Pfam" id="PF17170">
    <property type="entry name" value="DUF5128"/>
    <property type="match status" value="1"/>
</dbReference>
<organism evidence="4">
    <name type="scientific">hydrothermal vent metagenome</name>
    <dbReference type="NCBI Taxonomy" id="652676"/>
    <lineage>
        <taxon>unclassified sequences</taxon>
        <taxon>metagenomes</taxon>
        <taxon>ecological metagenomes</taxon>
    </lineage>
</organism>
<dbReference type="InterPro" id="IPR001258">
    <property type="entry name" value="NHL_repeat"/>
</dbReference>
<dbReference type="CDD" id="cd05819">
    <property type="entry name" value="NHL"/>
    <property type="match status" value="1"/>
</dbReference>
<feature type="transmembrane region" description="Helical" evidence="3">
    <location>
        <begin position="427"/>
        <end position="445"/>
    </location>
</feature>
<dbReference type="PANTHER" id="PTHR24104">
    <property type="entry name" value="E3 UBIQUITIN-PROTEIN LIGASE NHLRC1-RELATED"/>
    <property type="match status" value="1"/>
</dbReference>
<feature type="transmembrane region" description="Helical" evidence="3">
    <location>
        <begin position="253"/>
        <end position="271"/>
    </location>
</feature>
<feature type="transmembrane region" description="Helical" evidence="3">
    <location>
        <begin position="182"/>
        <end position="203"/>
    </location>
</feature>